<organism evidence="3 4">
    <name type="scientific">Klenkia sesuvii</name>
    <dbReference type="NCBI Taxonomy" id="3103137"/>
    <lineage>
        <taxon>Bacteria</taxon>
        <taxon>Bacillati</taxon>
        <taxon>Actinomycetota</taxon>
        <taxon>Actinomycetes</taxon>
        <taxon>Geodermatophilales</taxon>
        <taxon>Geodermatophilaceae</taxon>
        <taxon>Klenkia</taxon>
    </lineage>
</organism>
<comment type="caution">
    <text evidence="3">The sequence shown here is derived from an EMBL/GenBank/DDBJ whole genome shotgun (WGS) entry which is preliminary data.</text>
</comment>
<evidence type="ECO:0000256" key="1">
    <source>
        <dbReference type="SAM" id="MobiDB-lite"/>
    </source>
</evidence>
<gene>
    <name evidence="3" type="ORF">TEK04_06595</name>
</gene>
<dbReference type="Pfam" id="PF19575">
    <property type="entry name" value="HTH_58"/>
    <property type="match status" value="1"/>
</dbReference>
<dbReference type="EMBL" id="JBAPLU010000005">
    <property type="protein sequence ID" value="MEI4271385.1"/>
    <property type="molecule type" value="Genomic_DNA"/>
</dbReference>
<protein>
    <submittedName>
        <fullName evidence="3">Helix-turn-helix domain-containing protein</fullName>
    </submittedName>
</protein>
<sequence>MADSNAANASETGNGTDLSKGKRITGDSRNSLAEDLRKRYDAGESIRLLAASTGRSYGFVHRLLSESGATLRSRGGANRPSTPDPKK</sequence>
<feature type="compositionally biased region" description="Polar residues" evidence="1">
    <location>
        <begin position="1"/>
        <end position="17"/>
    </location>
</feature>
<feature type="region of interest" description="Disordered" evidence="1">
    <location>
        <begin position="67"/>
        <end position="87"/>
    </location>
</feature>
<proteinExistence type="predicted"/>
<dbReference type="Proteomes" id="UP001361570">
    <property type="component" value="Unassembled WGS sequence"/>
</dbReference>
<evidence type="ECO:0000313" key="4">
    <source>
        <dbReference type="Proteomes" id="UP001361570"/>
    </source>
</evidence>
<keyword evidence="4" id="KW-1185">Reference proteome</keyword>
<evidence type="ECO:0000259" key="2">
    <source>
        <dbReference type="Pfam" id="PF19575"/>
    </source>
</evidence>
<dbReference type="RefSeq" id="WP_336403527.1">
    <property type="nucleotide sequence ID" value="NZ_JBAPLU010000005.1"/>
</dbReference>
<evidence type="ECO:0000313" key="3">
    <source>
        <dbReference type="EMBL" id="MEI4271385.1"/>
    </source>
</evidence>
<name>A0ABU8DRA1_9ACTN</name>
<accession>A0ABU8DRA1</accession>
<reference evidence="3 4" key="1">
    <citation type="submission" date="2024-03" db="EMBL/GenBank/DDBJ databases">
        <title>Draft genome sequence of Klenkia sp. LSe6-5.</title>
        <authorList>
            <person name="Duangmal K."/>
            <person name="Chantavorakit T."/>
        </authorList>
    </citation>
    <scope>NUCLEOTIDE SEQUENCE [LARGE SCALE GENOMIC DNA]</scope>
    <source>
        <strain evidence="3 4">LSe6-5</strain>
    </source>
</reference>
<dbReference type="InterPro" id="IPR045745">
    <property type="entry name" value="HTH_58_Actinobacteria-type"/>
</dbReference>
<feature type="domain" description="Helix-turn-helix" evidence="2">
    <location>
        <begin position="18"/>
        <end position="79"/>
    </location>
</feature>
<feature type="region of interest" description="Disordered" evidence="1">
    <location>
        <begin position="1"/>
        <end position="33"/>
    </location>
</feature>